<comment type="caution">
    <text evidence="2">The sequence shown here is derived from an EMBL/GenBank/DDBJ whole genome shotgun (WGS) entry which is preliminary data.</text>
</comment>
<protein>
    <submittedName>
        <fullName evidence="2">Uncharacterized protein</fullName>
    </submittedName>
</protein>
<dbReference type="AlphaFoldDB" id="A0AAN5D8B4"/>
<proteinExistence type="predicted"/>
<reference evidence="3" key="1">
    <citation type="submission" date="2022-10" db="EMBL/GenBank/DDBJ databases">
        <title>Genome assembly of Pristionchus species.</title>
        <authorList>
            <person name="Yoshida K."/>
            <person name="Sommer R.J."/>
        </authorList>
    </citation>
    <scope>NUCLEOTIDE SEQUENCE [LARGE SCALE GENOMIC DNA]</scope>
    <source>
        <strain evidence="3">RS5460</strain>
    </source>
</reference>
<accession>A0AAN5D8B4</accession>
<organism evidence="2 3">
    <name type="scientific">Pristionchus mayeri</name>
    <dbReference type="NCBI Taxonomy" id="1317129"/>
    <lineage>
        <taxon>Eukaryota</taxon>
        <taxon>Metazoa</taxon>
        <taxon>Ecdysozoa</taxon>
        <taxon>Nematoda</taxon>
        <taxon>Chromadorea</taxon>
        <taxon>Rhabditida</taxon>
        <taxon>Rhabditina</taxon>
        <taxon>Diplogasteromorpha</taxon>
        <taxon>Diplogasteroidea</taxon>
        <taxon>Neodiplogasteridae</taxon>
        <taxon>Pristionchus</taxon>
    </lineage>
</organism>
<evidence type="ECO:0000256" key="1">
    <source>
        <dbReference type="SAM" id="Phobius"/>
    </source>
</evidence>
<evidence type="ECO:0000313" key="2">
    <source>
        <dbReference type="EMBL" id="GMR57887.1"/>
    </source>
</evidence>
<dbReference type="EMBL" id="BTRK01000006">
    <property type="protein sequence ID" value="GMR57887.1"/>
    <property type="molecule type" value="Genomic_DNA"/>
</dbReference>
<name>A0AAN5D8B4_9BILA</name>
<keyword evidence="1" id="KW-0812">Transmembrane</keyword>
<keyword evidence="3" id="KW-1185">Reference proteome</keyword>
<evidence type="ECO:0000313" key="3">
    <source>
        <dbReference type="Proteomes" id="UP001328107"/>
    </source>
</evidence>
<feature type="transmembrane region" description="Helical" evidence="1">
    <location>
        <begin position="28"/>
        <end position="48"/>
    </location>
</feature>
<gene>
    <name evidence="2" type="ORF">PMAYCL1PPCAC_28082</name>
</gene>
<keyword evidence="1" id="KW-0472">Membrane</keyword>
<dbReference type="Proteomes" id="UP001328107">
    <property type="component" value="Unassembled WGS sequence"/>
</dbReference>
<keyword evidence="1" id="KW-1133">Transmembrane helix</keyword>
<feature type="non-terminal residue" evidence="2">
    <location>
        <position position="95"/>
    </location>
</feature>
<sequence>LSTYKCAREAYTHRFSLEESMLPHLLRFNSLILCSMIINVNWVANLFMMRMDEMDSRPQEDISWRFTVNQPITVHHMEQQPLGSEYEYSFLNGAH</sequence>
<feature type="non-terminal residue" evidence="2">
    <location>
        <position position="1"/>
    </location>
</feature>